<protein>
    <submittedName>
        <fullName evidence="1">3680_t:CDS:1</fullName>
    </submittedName>
</protein>
<name>A0ACA9N5U9_9GLOM</name>
<dbReference type="EMBL" id="CAJVPW010011969">
    <property type="protein sequence ID" value="CAG8630760.1"/>
    <property type="molecule type" value="Genomic_DNA"/>
</dbReference>
<accession>A0ACA9N5U9</accession>
<keyword evidence="2" id="KW-1185">Reference proteome</keyword>
<feature type="non-terminal residue" evidence="1">
    <location>
        <position position="1"/>
    </location>
</feature>
<dbReference type="Proteomes" id="UP000789366">
    <property type="component" value="Unassembled WGS sequence"/>
</dbReference>
<organism evidence="1 2">
    <name type="scientific">Cetraspora pellucida</name>
    <dbReference type="NCBI Taxonomy" id="1433469"/>
    <lineage>
        <taxon>Eukaryota</taxon>
        <taxon>Fungi</taxon>
        <taxon>Fungi incertae sedis</taxon>
        <taxon>Mucoromycota</taxon>
        <taxon>Glomeromycotina</taxon>
        <taxon>Glomeromycetes</taxon>
        <taxon>Diversisporales</taxon>
        <taxon>Gigasporaceae</taxon>
        <taxon>Cetraspora</taxon>
    </lineage>
</organism>
<gene>
    <name evidence="1" type="ORF">SPELUC_LOCUS8214</name>
</gene>
<proteinExistence type="predicted"/>
<reference evidence="1" key="1">
    <citation type="submission" date="2021-06" db="EMBL/GenBank/DDBJ databases">
        <authorList>
            <person name="Kallberg Y."/>
            <person name="Tangrot J."/>
            <person name="Rosling A."/>
        </authorList>
    </citation>
    <scope>NUCLEOTIDE SEQUENCE</scope>
    <source>
        <strain evidence="1">28 12/20/2015</strain>
    </source>
</reference>
<evidence type="ECO:0000313" key="2">
    <source>
        <dbReference type="Proteomes" id="UP000789366"/>
    </source>
</evidence>
<comment type="caution">
    <text evidence="1">The sequence shown here is derived from an EMBL/GenBank/DDBJ whole genome shotgun (WGS) entry which is preliminary data.</text>
</comment>
<sequence length="168" mass="19349">ETQEITKEDKIGNLSVKRVYSKDSKTTIWRQNKKKKKDEKKFQNNDISFITKKLSNMLFDAEASINMLLDAEASNNMLLNDEASNNTLLDAKASSNISLLQSSYETLQSLPLFTDTSSILYMHLDNINKQCQIKKSSKSRELLSYQQKKHKKSISLLDDNNFLEECQE</sequence>
<evidence type="ECO:0000313" key="1">
    <source>
        <dbReference type="EMBL" id="CAG8630760.1"/>
    </source>
</evidence>